<dbReference type="EMBL" id="JAAMPI010000296">
    <property type="protein sequence ID" value="KAF4633029.1"/>
    <property type="molecule type" value="Genomic_DNA"/>
</dbReference>
<gene>
    <name evidence="2" type="ORF">G7Y89_g5101</name>
</gene>
<dbReference type="AlphaFoldDB" id="A0A8H4W6T4"/>
<protein>
    <recommendedName>
        <fullName evidence="1">HD/PDEase domain-containing protein</fullName>
    </recommendedName>
</protein>
<proteinExistence type="predicted"/>
<dbReference type="Proteomes" id="UP000566819">
    <property type="component" value="Unassembled WGS sequence"/>
</dbReference>
<sequence>MTDPQSLIPKVTEYVHEYMSKFDASHDFDHIKRVVGLARTIYLEIQTTNAPNQPNLDPDIITLAALLHDVGDSKYVQDKKKARKMVFEKLRDFGADEELATKIQTICNGVSYSTEIQDFDHITSLITQYSELAVVQDADRLDSIGAIGIGRAFTFGGAKAKRGMQDTVHIFDKKLFLLENLMKTESGKTMARERTQLLRDFKESWEKEAHVEMVGLDVLKLSTDSPVEISRE</sequence>
<dbReference type="Pfam" id="PF01966">
    <property type="entry name" value="HD"/>
    <property type="match status" value="1"/>
</dbReference>
<dbReference type="OrthoDB" id="16547at2759"/>
<dbReference type="InterPro" id="IPR003607">
    <property type="entry name" value="HD/PDEase_dom"/>
</dbReference>
<dbReference type="Gene3D" id="1.10.3210.50">
    <property type="match status" value="1"/>
</dbReference>
<comment type="caution">
    <text evidence="2">The sequence shown here is derived from an EMBL/GenBank/DDBJ whole genome shotgun (WGS) entry which is preliminary data.</text>
</comment>
<dbReference type="PANTHER" id="PTHR33594:SF1">
    <property type="entry name" value="HD_PDEASE DOMAIN-CONTAINING PROTEIN"/>
    <property type="match status" value="1"/>
</dbReference>
<feature type="domain" description="HD/PDEase" evidence="1">
    <location>
        <begin position="23"/>
        <end position="153"/>
    </location>
</feature>
<dbReference type="PANTHER" id="PTHR33594">
    <property type="entry name" value="SUPERFAMILY HYDROLASE, PUTATIVE (AFU_ORTHOLOGUE AFUA_1G03035)-RELATED"/>
    <property type="match status" value="1"/>
</dbReference>
<keyword evidence="3" id="KW-1185">Reference proteome</keyword>
<name>A0A8H4W6T4_9HELO</name>
<organism evidence="2 3">
    <name type="scientific">Cudoniella acicularis</name>
    <dbReference type="NCBI Taxonomy" id="354080"/>
    <lineage>
        <taxon>Eukaryota</taxon>
        <taxon>Fungi</taxon>
        <taxon>Dikarya</taxon>
        <taxon>Ascomycota</taxon>
        <taxon>Pezizomycotina</taxon>
        <taxon>Leotiomycetes</taxon>
        <taxon>Helotiales</taxon>
        <taxon>Tricladiaceae</taxon>
        <taxon>Cudoniella</taxon>
    </lineage>
</organism>
<accession>A0A8H4W6T4</accession>
<reference evidence="2 3" key="1">
    <citation type="submission" date="2020-03" db="EMBL/GenBank/DDBJ databases">
        <title>Draft Genome Sequence of Cudoniella acicularis.</title>
        <authorList>
            <person name="Buettner E."/>
            <person name="Kellner H."/>
        </authorList>
    </citation>
    <scope>NUCLEOTIDE SEQUENCE [LARGE SCALE GENOMIC DNA]</scope>
    <source>
        <strain evidence="2 3">DSM 108380</strain>
    </source>
</reference>
<dbReference type="SMART" id="SM00471">
    <property type="entry name" value="HDc"/>
    <property type="match status" value="1"/>
</dbReference>
<evidence type="ECO:0000259" key="1">
    <source>
        <dbReference type="SMART" id="SM00471"/>
    </source>
</evidence>
<dbReference type="CDD" id="cd00077">
    <property type="entry name" value="HDc"/>
    <property type="match status" value="1"/>
</dbReference>
<evidence type="ECO:0000313" key="3">
    <source>
        <dbReference type="Proteomes" id="UP000566819"/>
    </source>
</evidence>
<evidence type="ECO:0000313" key="2">
    <source>
        <dbReference type="EMBL" id="KAF4633029.1"/>
    </source>
</evidence>
<dbReference type="SUPFAM" id="SSF109604">
    <property type="entry name" value="HD-domain/PDEase-like"/>
    <property type="match status" value="1"/>
</dbReference>
<dbReference type="InterPro" id="IPR006674">
    <property type="entry name" value="HD_domain"/>
</dbReference>